<dbReference type="Pfam" id="PF07793">
    <property type="entry name" value="DUF1631"/>
    <property type="match status" value="1"/>
</dbReference>
<comment type="caution">
    <text evidence="2">The sequence shown here is derived from an EMBL/GenBank/DDBJ whole genome shotgun (WGS) entry which is preliminary data.</text>
</comment>
<dbReference type="InterPro" id="IPR012434">
    <property type="entry name" value="DUF1631"/>
</dbReference>
<proteinExistence type="predicted"/>
<accession>A0A9D7K1V7</accession>
<dbReference type="AlphaFoldDB" id="A0A9D7K1V7"/>
<name>A0A9D7K1V7_9PROT</name>
<organism evidence="2 3">
    <name type="scientific">Candidatus Proximibacter danicus</name>
    <dbReference type="NCBI Taxonomy" id="2954365"/>
    <lineage>
        <taxon>Bacteria</taxon>
        <taxon>Pseudomonadati</taxon>
        <taxon>Pseudomonadota</taxon>
        <taxon>Betaproteobacteria</taxon>
        <taxon>Candidatus Proximibacter</taxon>
    </lineage>
</organism>
<dbReference type="Proteomes" id="UP000886689">
    <property type="component" value="Unassembled WGS sequence"/>
</dbReference>
<gene>
    <name evidence="2" type="ORF">IPL58_11975</name>
</gene>
<evidence type="ECO:0000313" key="2">
    <source>
        <dbReference type="EMBL" id="MBK8524733.1"/>
    </source>
</evidence>
<evidence type="ECO:0000256" key="1">
    <source>
        <dbReference type="SAM" id="MobiDB-lite"/>
    </source>
</evidence>
<feature type="region of interest" description="Disordered" evidence="1">
    <location>
        <begin position="1"/>
        <end position="70"/>
    </location>
</feature>
<dbReference type="EMBL" id="JADJUC010000013">
    <property type="protein sequence ID" value="MBK8524733.1"/>
    <property type="molecule type" value="Genomic_DNA"/>
</dbReference>
<reference evidence="2" key="1">
    <citation type="submission" date="2020-10" db="EMBL/GenBank/DDBJ databases">
        <title>Connecting structure to function with the recovery of over 1000 high-quality activated sludge metagenome-assembled genomes encoding full-length rRNA genes using long-read sequencing.</title>
        <authorList>
            <person name="Singleton C.M."/>
            <person name="Petriglieri F."/>
            <person name="Kristensen J.M."/>
            <person name="Kirkegaard R.H."/>
            <person name="Michaelsen T.Y."/>
            <person name="Andersen M.H."/>
            <person name="Karst S.M."/>
            <person name="Dueholm M.S."/>
            <person name="Nielsen P.H."/>
            <person name="Albertsen M."/>
        </authorList>
    </citation>
    <scope>NUCLEOTIDE SEQUENCE</scope>
    <source>
        <strain evidence="2">Hirt_18-Q3-R61-65_BATAC.395</strain>
    </source>
</reference>
<sequence length="448" mass="49871">MGAQENGKVIPFSPRLREADGAPPRALDNRQDLSLSRRRGLDSVDAALPAASPEPPARALQTPAPAPKHSLDAPALSRIFIESLDDMICRTPCKQSAPTPWPHQRDQQLEKTAVDIIDMLFGFVLDDSHVSRAIKDSLLRAQMPMLQLAMRESTFFADWQHPARTLLNDIAPMCQHLCERGGDLANFEREFNLGLDRVLDDLAPNGAAFADFHERISALANNVTVRSGSTETVAWERAEAVARDYLERPLPHLARDFLAGYWIDVLQRAAVLYAEDSLSWQDTVAVIEDLAWSLTPKSDQDERLQLIGLIPALLARLNRGLDLIDTERTDRRPFFDALIEVHAVVLRAELAPSPPPQILSLPISEESAIDQVNRLQRGDWVEFHLADGNTSRERLTWISPQRGILVFSNHLGQRAIQIAPEDLAEMVQADKAQLIFDQPATASDKNSA</sequence>
<evidence type="ECO:0000313" key="3">
    <source>
        <dbReference type="Proteomes" id="UP000886689"/>
    </source>
</evidence>
<protein>
    <submittedName>
        <fullName evidence="2">DUF1631 family protein</fullName>
    </submittedName>
</protein>